<reference evidence="1" key="1">
    <citation type="submission" date="2021-06" db="EMBL/GenBank/DDBJ databases">
        <authorList>
            <person name="Kallberg Y."/>
            <person name="Tangrot J."/>
            <person name="Rosling A."/>
        </authorList>
    </citation>
    <scope>NUCLEOTIDE SEQUENCE</scope>
    <source>
        <strain evidence="1">AU212A</strain>
    </source>
</reference>
<gene>
    <name evidence="1" type="ORF">SCALOS_LOCUS11333</name>
</gene>
<organism evidence="1 2">
    <name type="scientific">Scutellospora calospora</name>
    <dbReference type="NCBI Taxonomy" id="85575"/>
    <lineage>
        <taxon>Eukaryota</taxon>
        <taxon>Fungi</taxon>
        <taxon>Fungi incertae sedis</taxon>
        <taxon>Mucoromycota</taxon>
        <taxon>Glomeromycotina</taxon>
        <taxon>Glomeromycetes</taxon>
        <taxon>Diversisporales</taxon>
        <taxon>Gigasporaceae</taxon>
        <taxon>Scutellospora</taxon>
    </lineage>
</organism>
<feature type="non-terminal residue" evidence="1">
    <location>
        <position position="128"/>
    </location>
</feature>
<comment type="caution">
    <text evidence="1">The sequence shown here is derived from an EMBL/GenBank/DDBJ whole genome shotgun (WGS) entry which is preliminary data.</text>
</comment>
<protein>
    <submittedName>
        <fullName evidence="1">8536_t:CDS:1</fullName>
    </submittedName>
</protein>
<proteinExistence type="predicted"/>
<sequence length="128" mass="14860">HEITQTDSSINEGSENLDSGSKSFINELQYENKGNEYDNQDDNSQKVLRYDLDKMQEVIAKIFEEAEAQNESIKFIYKIEIDQNILSTVSLTKLDLDSNDLKTIENRFLQLAHAFIVLLELGSDYYWK</sequence>
<dbReference type="Proteomes" id="UP000789860">
    <property type="component" value="Unassembled WGS sequence"/>
</dbReference>
<evidence type="ECO:0000313" key="2">
    <source>
        <dbReference type="Proteomes" id="UP000789860"/>
    </source>
</evidence>
<name>A0ACA9PTI1_9GLOM</name>
<feature type="non-terminal residue" evidence="1">
    <location>
        <position position="1"/>
    </location>
</feature>
<dbReference type="EMBL" id="CAJVPM010048404">
    <property type="protein sequence ID" value="CAG8723027.1"/>
    <property type="molecule type" value="Genomic_DNA"/>
</dbReference>
<accession>A0ACA9PTI1</accession>
<keyword evidence="2" id="KW-1185">Reference proteome</keyword>
<evidence type="ECO:0000313" key="1">
    <source>
        <dbReference type="EMBL" id="CAG8723027.1"/>
    </source>
</evidence>